<dbReference type="InterPro" id="IPR013083">
    <property type="entry name" value="Znf_RING/FYVE/PHD"/>
</dbReference>
<evidence type="ECO:0000256" key="2">
    <source>
        <dbReference type="SAM" id="MobiDB-lite"/>
    </source>
</evidence>
<dbReference type="GO" id="GO:0008270">
    <property type="term" value="F:zinc ion binding"/>
    <property type="evidence" value="ECO:0007669"/>
    <property type="project" value="UniProtKB-KW"/>
</dbReference>
<dbReference type="SMART" id="SM00184">
    <property type="entry name" value="RING"/>
    <property type="match status" value="1"/>
</dbReference>
<dbReference type="PROSITE" id="PS50089">
    <property type="entry name" value="ZF_RING_2"/>
    <property type="match status" value="1"/>
</dbReference>
<dbReference type="InterPro" id="IPR001841">
    <property type="entry name" value="Znf_RING"/>
</dbReference>
<gene>
    <name evidence="4" type="ORF">EJ08DRAFT_738103</name>
</gene>
<keyword evidence="1" id="KW-0862">Zinc</keyword>
<reference evidence="4" key="1">
    <citation type="journal article" date="2020" name="Stud. Mycol.">
        <title>101 Dothideomycetes genomes: a test case for predicting lifestyles and emergence of pathogens.</title>
        <authorList>
            <person name="Haridas S."/>
            <person name="Albert R."/>
            <person name="Binder M."/>
            <person name="Bloem J."/>
            <person name="Labutti K."/>
            <person name="Salamov A."/>
            <person name="Andreopoulos B."/>
            <person name="Baker S."/>
            <person name="Barry K."/>
            <person name="Bills G."/>
            <person name="Bluhm B."/>
            <person name="Cannon C."/>
            <person name="Castanera R."/>
            <person name="Culley D."/>
            <person name="Daum C."/>
            <person name="Ezra D."/>
            <person name="Gonzalez J."/>
            <person name="Henrissat B."/>
            <person name="Kuo A."/>
            <person name="Liang C."/>
            <person name="Lipzen A."/>
            <person name="Lutzoni F."/>
            <person name="Magnuson J."/>
            <person name="Mondo S."/>
            <person name="Nolan M."/>
            <person name="Ohm R."/>
            <person name="Pangilinan J."/>
            <person name="Park H.-J."/>
            <person name="Ramirez L."/>
            <person name="Alfaro M."/>
            <person name="Sun H."/>
            <person name="Tritt A."/>
            <person name="Yoshinaga Y."/>
            <person name="Zwiers L.-H."/>
            <person name="Turgeon B."/>
            <person name="Goodwin S."/>
            <person name="Spatafora J."/>
            <person name="Crous P."/>
            <person name="Grigoriev I."/>
        </authorList>
    </citation>
    <scope>NUCLEOTIDE SEQUENCE</scope>
    <source>
        <strain evidence="4">CBS 130266</strain>
    </source>
</reference>
<protein>
    <recommendedName>
        <fullName evidence="3">RING-type domain-containing protein</fullName>
    </recommendedName>
</protein>
<dbReference type="Pfam" id="PF13639">
    <property type="entry name" value="zf-RING_2"/>
    <property type="match status" value="1"/>
</dbReference>
<evidence type="ECO:0000313" key="4">
    <source>
        <dbReference type="EMBL" id="KAF2421792.1"/>
    </source>
</evidence>
<comment type="caution">
    <text evidence="4">The sequence shown here is derived from an EMBL/GenBank/DDBJ whole genome shotgun (WGS) entry which is preliminary data.</text>
</comment>
<dbReference type="EMBL" id="MU007096">
    <property type="protein sequence ID" value="KAF2421792.1"/>
    <property type="molecule type" value="Genomic_DNA"/>
</dbReference>
<keyword evidence="1" id="KW-0479">Metal-binding</keyword>
<evidence type="ECO:0000259" key="3">
    <source>
        <dbReference type="PROSITE" id="PS50089"/>
    </source>
</evidence>
<feature type="domain" description="RING-type" evidence="3">
    <location>
        <begin position="26"/>
        <end position="70"/>
    </location>
</feature>
<dbReference type="SUPFAM" id="SSF57850">
    <property type="entry name" value="RING/U-box"/>
    <property type="match status" value="1"/>
</dbReference>
<feature type="compositionally biased region" description="Polar residues" evidence="2">
    <location>
        <begin position="143"/>
        <end position="152"/>
    </location>
</feature>
<keyword evidence="5" id="KW-1185">Reference proteome</keyword>
<feature type="compositionally biased region" description="Polar residues" evidence="2">
    <location>
        <begin position="160"/>
        <end position="173"/>
    </location>
</feature>
<keyword evidence="1" id="KW-0863">Zinc-finger</keyword>
<dbReference type="Proteomes" id="UP000800235">
    <property type="component" value="Unassembled WGS sequence"/>
</dbReference>
<evidence type="ECO:0000256" key="1">
    <source>
        <dbReference type="PROSITE-ProRule" id="PRU00175"/>
    </source>
</evidence>
<accession>A0A9P4TUD7</accession>
<dbReference type="Gene3D" id="3.30.40.10">
    <property type="entry name" value="Zinc/RING finger domain, C3HC4 (zinc finger)"/>
    <property type="match status" value="1"/>
</dbReference>
<name>A0A9P4TUD7_9PEZI</name>
<evidence type="ECO:0000313" key="5">
    <source>
        <dbReference type="Proteomes" id="UP000800235"/>
    </source>
</evidence>
<sequence length="198" mass="22621">MPRRNATENSQAIHYDYDHRQSPFECGVCMDNPQAGQRVVELKPCKHSFQRDCFSSYTKERGGGSCSLCRAPVDGSQLENPAFPLTAGELRELAKEEEPWQLQELIRDHLLEQNHPEPIGPEAEQRIREEVWHRRIRGLDANQNSLPATSVFDSEDDKPNSSNTINTSPQSHPNDLILLRGQISDHRQNFLSLKAIYF</sequence>
<organism evidence="4 5">
    <name type="scientific">Tothia fuscella</name>
    <dbReference type="NCBI Taxonomy" id="1048955"/>
    <lineage>
        <taxon>Eukaryota</taxon>
        <taxon>Fungi</taxon>
        <taxon>Dikarya</taxon>
        <taxon>Ascomycota</taxon>
        <taxon>Pezizomycotina</taxon>
        <taxon>Dothideomycetes</taxon>
        <taxon>Pleosporomycetidae</taxon>
        <taxon>Venturiales</taxon>
        <taxon>Cylindrosympodiaceae</taxon>
        <taxon>Tothia</taxon>
    </lineage>
</organism>
<dbReference type="OrthoDB" id="5586925at2759"/>
<dbReference type="AlphaFoldDB" id="A0A9P4TUD7"/>
<feature type="region of interest" description="Disordered" evidence="2">
    <location>
        <begin position="143"/>
        <end position="173"/>
    </location>
</feature>
<proteinExistence type="predicted"/>